<gene>
    <name evidence="2" type="ORF">METH_22540</name>
</gene>
<reference evidence="2 3" key="1">
    <citation type="submission" date="2013-09" db="EMBL/GenBank/DDBJ databases">
        <authorList>
            <consortium name="DOE Joint Genome Institute"/>
            <person name="Klenk H.-P."/>
            <person name="Huntemann M."/>
            <person name="Han J."/>
            <person name="Chen A."/>
            <person name="Kyrpides N."/>
            <person name="Mavromatis K."/>
            <person name="Markowitz V."/>
            <person name="Palaniappan K."/>
            <person name="Ivanova N."/>
            <person name="Schaumberg A."/>
            <person name="Pati A."/>
            <person name="Liolios K."/>
            <person name="Nordberg H.P."/>
            <person name="Cantor M.N."/>
            <person name="Hua S.X."/>
            <person name="Woyke T."/>
        </authorList>
    </citation>
    <scope>NUCLEOTIDE SEQUENCE [LARGE SCALE GENOMIC DNA]</scope>
    <source>
        <strain evidence="2 3">DSM 14336</strain>
        <plasmid evidence="3">2</plasmid>
    </source>
</reference>
<dbReference type="HOGENOM" id="CLU_2409640_0_0_5"/>
<accession>V9W1R8</accession>
<dbReference type="AlphaFoldDB" id="V9W1R8"/>
<dbReference type="Proteomes" id="UP000018780">
    <property type="component" value="Plasmid unnamed2"/>
</dbReference>
<evidence type="ECO:0000313" key="2">
    <source>
        <dbReference type="EMBL" id="AHD03610.1"/>
    </source>
</evidence>
<sequence>MPTAGTAKGGPGGHSDGKLDPETHTGGSTAAGLNASLNHGETPKAAEVHSLPCAQKFQAVQAGSHHLQARQCSRPPSDGPDCLKPESYPGEF</sequence>
<feature type="region of interest" description="Disordered" evidence="1">
    <location>
        <begin position="1"/>
        <end position="49"/>
    </location>
</feature>
<protein>
    <submittedName>
        <fullName evidence="2">Uncharacterized protein</fullName>
    </submittedName>
</protein>
<evidence type="ECO:0000256" key="1">
    <source>
        <dbReference type="SAM" id="MobiDB-lite"/>
    </source>
</evidence>
<evidence type="ECO:0000313" key="3">
    <source>
        <dbReference type="Proteomes" id="UP000018780"/>
    </source>
</evidence>
<keyword evidence="2" id="KW-0614">Plasmid</keyword>
<proteinExistence type="predicted"/>
<feature type="region of interest" description="Disordered" evidence="1">
    <location>
        <begin position="62"/>
        <end position="92"/>
    </location>
</feature>
<dbReference type="KEGG" id="lmd:METH_22540"/>
<geneLocation type="plasmid" evidence="3">
    <name>2</name>
</geneLocation>
<keyword evidence="3" id="KW-1185">Reference proteome</keyword>
<dbReference type="PATRIC" id="fig|999552.6.peg.4454"/>
<organism evidence="2 3">
    <name type="scientific">Leisingera methylohalidivorans DSM 14336</name>
    <dbReference type="NCBI Taxonomy" id="999552"/>
    <lineage>
        <taxon>Bacteria</taxon>
        <taxon>Pseudomonadati</taxon>
        <taxon>Pseudomonadota</taxon>
        <taxon>Alphaproteobacteria</taxon>
        <taxon>Rhodobacterales</taxon>
        <taxon>Roseobacteraceae</taxon>
        <taxon>Leisingera</taxon>
    </lineage>
</organism>
<name>V9W1R8_9RHOB</name>
<dbReference type="EMBL" id="CP006775">
    <property type="protein sequence ID" value="AHD03610.1"/>
    <property type="molecule type" value="Genomic_DNA"/>
</dbReference>